<proteinExistence type="predicted"/>
<dbReference type="PATRIC" id="fig|1432656.3.peg.1683"/>
<feature type="region of interest" description="Disordered" evidence="1">
    <location>
        <begin position="34"/>
        <end position="53"/>
    </location>
</feature>
<accession>A0A0X1KNH2</accession>
<name>A0A0X1KNH2_9EURY</name>
<dbReference type="KEGG" id="tgy:X802_08640"/>
<dbReference type="STRING" id="1432656.X802_08640"/>
<evidence type="ECO:0000256" key="1">
    <source>
        <dbReference type="SAM" id="MobiDB-lite"/>
    </source>
</evidence>
<keyword evidence="3" id="KW-1185">Reference proteome</keyword>
<dbReference type="AlphaFoldDB" id="A0A0X1KNH2"/>
<evidence type="ECO:0000313" key="3">
    <source>
        <dbReference type="Proteomes" id="UP000062043"/>
    </source>
</evidence>
<dbReference type="EMBL" id="CP007140">
    <property type="protein sequence ID" value="AJC72809.1"/>
    <property type="molecule type" value="Genomic_DNA"/>
</dbReference>
<protein>
    <submittedName>
        <fullName evidence="2">Uncharacterized protein</fullName>
    </submittedName>
</protein>
<gene>
    <name evidence="2" type="ORF">X802_08640</name>
</gene>
<evidence type="ECO:0000313" key="2">
    <source>
        <dbReference type="EMBL" id="AJC72809.1"/>
    </source>
</evidence>
<dbReference type="Proteomes" id="UP000062043">
    <property type="component" value="Chromosome"/>
</dbReference>
<organism evidence="2 3">
    <name type="scientific">Thermococcus guaymasensis DSM 11113</name>
    <dbReference type="NCBI Taxonomy" id="1432656"/>
    <lineage>
        <taxon>Archaea</taxon>
        <taxon>Methanobacteriati</taxon>
        <taxon>Methanobacteriota</taxon>
        <taxon>Thermococci</taxon>
        <taxon>Thermococcales</taxon>
        <taxon>Thermococcaceae</taxon>
        <taxon>Thermococcus</taxon>
    </lineage>
</organism>
<sequence>MPGMLVEYLNPGAEKPNFMRSAEVFTLPRWTTEEGGLPQRRVQELQHKHHKRT</sequence>
<reference evidence="2 3" key="1">
    <citation type="submission" date="2014-01" db="EMBL/GenBank/DDBJ databases">
        <title>Genome sequencing of Thermococcus guaymasensis.</title>
        <authorList>
            <person name="Zhang X."/>
            <person name="Alvare G."/>
            <person name="Fristensky B."/>
            <person name="Chen L."/>
            <person name="Suen T."/>
            <person name="Chen Q."/>
            <person name="Ma K."/>
        </authorList>
    </citation>
    <scope>NUCLEOTIDE SEQUENCE [LARGE SCALE GENOMIC DNA]</scope>
    <source>
        <strain evidence="2 3">DSM 11113</strain>
    </source>
</reference>